<dbReference type="Proteomes" id="UP000315295">
    <property type="component" value="Unassembled WGS sequence"/>
</dbReference>
<evidence type="ECO:0000313" key="2">
    <source>
        <dbReference type="EMBL" id="TQD77800.1"/>
    </source>
</evidence>
<proteinExistence type="predicted"/>
<dbReference type="EMBL" id="VIEB01000943">
    <property type="protein sequence ID" value="TQD77800.1"/>
    <property type="molecule type" value="Genomic_DNA"/>
</dbReference>
<feature type="region of interest" description="Disordered" evidence="1">
    <location>
        <begin position="74"/>
        <end position="118"/>
    </location>
</feature>
<name>A0A540KUA2_MALBA</name>
<reference evidence="2 3" key="1">
    <citation type="journal article" date="2019" name="G3 (Bethesda)">
        <title>Sequencing of a Wild Apple (Malus baccata) Genome Unravels the Differences Between Cultivated and Wild Apple Species Regarding Disease Resistance and Cold Tolerance.</title>
        <authorList>
            <person name="Chen X."/>
        </authorList>
    </citation>
    <scope>NUCLEOTIDE SEQUENCE [LARGE SCALE GENOMIC DNA]</scope>
    <source>
        <strain evidence="3">cv. Shandingzi</strain>
        <tissue evidence="2">Leaves</tissue>
    </source>
</reference>
<protein>
    <submittedName>
        <fullName evidence="2">Uncharacterized protein</fullName>
    </submittedName>
</protein>
<keyword evidence="3" id="KW-1185">Reference proteome</keyword>
<feature type="compositionally biased region" description="Basic residues" evidence="1">
    <location>
        <begin position="20"/>
        <end position="31"/>
    </location>
</feature>
<sequence length="118" mass="13744">MSNGSQIYLKLQEMWLGPKARVHPKRHKSGPSKKYDHPKTKITRRRKDGDDRRTEKLRDTTAWCNTRTHQCFKVGEKKPNLQIRKNQTHPERHKSSPQTNTNASECPEPSCNKKGQVV</sequence>
<dbReference type="AlphaFoldDB" id="A0A540KUA2"/>
<evidence type="ECO:0000256" key="1">
    <source>
        <dbReference type="SAM" id="MobiDB-lite"/>
    </source>
</evidence>
<comment type="caution">
    <text evidence="2">The sequence shown here is derived from an EMBL/GenBank/DDBJ whole genome shotgun (WGS) entry which is preliminary data.</text>
</comment>
<feature type="compositionally biased region" description="Basic and acidic residues" evidence="1">
    <location>
        <begin position="47"/>
        <end position="58"/>
    </location>
</feature>
<evidence type="ECO:0000313" key="3">
    <source>
        <dbReference type="Proteomes" id="UP000315295"/>
    </source>
</evidence>
<gene>
    <name evidence="2" type="ORF">C1H46_036704</name>
</gene>
<organism evidence="2 3">
    <name type="scientific">Malus baccata</name>
    <name type="common">Siberian crab apple</name>
    <name type="synonym">Pyrus baccata</name>
    <dbReference type="NCBI Taxonomy" id="106549"/>
    <lineage>
        <taxon>Eukaryota</taxon>
        <taxon>Viridiplantae</taxon>
        <taxon>Streptophyta</taxon>
        <taxon>Embryophyta</taxon>
        <taxon>Tracheophyta</taxon>
        <taxon>Spermatophyta</taxon>
        <taxon>Magnoliopsida</taxon>
        <taxon>eudicotyledons</taxon>
        <taxon>Gunneridae</taxon>
        <taxon>Pentapetalae</taxon>
        <taxon>rosids</taxon>
        <taxon>fabids</taxon>
        <taxon>Rosales</taxon>
        <taxon>Rosaceae</taxon>
        <taxon>Amygdaloideae</taxon>
        <taxon>Maleae</taxon>
        <taxon>Malus</taxon>
    </lineage>
</organism>
<accession>A0A540KUA2</accession>
<feature type="region of interest" description="Disordered" evidence="1">
    <location>
        <begin position="15"/>
        <end position="58"/>
    </location>
</feature>